<feature type="domain" description="Kinesin motor" evidence="4">
    <location>
        <begin position="185"/>
        <end position="332"/>
    </location>
</feature>
<protein>
    <recommendedName>
        <fullName evidence="4">Kinesin motor domain-containing protein</fullName>
    </recommendedName>
</protein>
<dbReference type="AlphaFoldDB" id="A0A9D5BEA4"/>
<dbReference type="GO" id="GO:0007018">
    <property type="term" value="P:microtubule-based movement"/>
    <property type="evidence" value="ECO:0007669"/>
    <property type="project" value="InterPro"/>
</dbReference>
<evidence type="ECO:0000259" key="4">
    <source>
        <dbReference type="PROSITE" id="PS50067"/>
    </source>
</evidence>
<evidence type="ECO:0000313" key="6">
    <source>
        <dbReference type="Proteomes" id="UP001058974"/>
    </source>
</evidence>
<keyword evidence="2" id="KW-0067">ATP-binding</keyword>
<evidence type="ECO:0000256" key="1">
    <source>
        <dbReference type="ARBA" id="ARBA00023175"/>
    </source>
</evidence>
<keyword evidence="1 2" id="KW-0505">Motor protein</keyword>
<feature type="region of interest" description="Disordered" evidence="3">
    <location>
        <begin position="161"/>
        <end position="180"/>
    </location>
</feature>
<dbReference type="InterPro" id="IPR027417">
    <property type="entry name" value="P-loop_NTPase"/>
</dbReference>
<evidence type="ECO:0000256" key="3">
    <source>
        <dbReference type="SAM" id="MobiDB-lite"/>
    </source>
</evidence>
<dbReference type="GO" id="GO:0003777">
    <property type="term" value="F:microtubule motor activity"/>
    <property type="evidence" value="ECO:0007669"/>
    <property type="project" value="InterPro"/>
</dbReference>
<dbReference type="InterPro" id="IPR001752">
    <property type="entry name" value="Kinesin_motor_dom"/>
</dbReference>
<name>A0A9D5BEA4_PEA</name>
<dbReference type="EMBL" id="JAMSHJ010000001">
    <property type="protein sequence ID" value="KAI5441429.1"/>
    <property type="molecule type" value="Genomic_DNA"/>
</dbReference>
<dbReference type="PANTHER" id="PTHR47969:SF9">
    <property type="entry name" value="KINESIN-LIKE PROTEIN"/>
    <property type="match status" value="1"/>
</dbReference>
<feature type="binding site" evidence="2">
    <location>
        <begin position="278"/>
        <end position="285"/>
    </location>
    <ligand>
        <name>ATP</name>
        <dbReference type="ChEBI" id="CHEBI:30616"/>
    </ligand>
</feature>
<organism evidence="5 6">
    <name type="scientific">Pisum sativum</name>
    <name type="common">Garden pea</name>
    <name type="synonym">Lathyrus oleraceus</name>
    <dbReference type="NCBI Taxonomy" id="3888"/>
    <lineage>
        <taxon>Eukaryota</taxon>
        <taxon>Viridiplantae</taxon>
        <taxon>Streptophyta</taxon>
        <taxon>Embryophyta</taxon>
        <taxon>Tracheophyta</taxon>
        <taxon>Spermatophyta</taxon>
        <taxon>Magnoliopsida</taxon>
        <taxon>eudicotyledons</taxon>
        <taxon>Gunneridae</taxon>
        <taxon>Pentapetalae</taxon>
        <taxon>rosids</taxon>
        <taxon>fabids</taxon>
        <taxon>Fabales</taxon>
        <taxon>Fabaceae</taxon>
        <taxon>Papilionoideae</taxon>
        <taxon>50 kb inversion clade</taxon>
        <taxon>NPAAA clade</taxon>
        <taxon>Hologalegina</taxon>
        <taxon>IRL clade</taxon>
        <taxon>Fabeae</taxon>
        <taxon>Lathyrus</taxon>
    </lineage>
</organism>
<keyword evidence="2" id="KW-0547">Nucleotide-binding</keyword>
<dbReference type="Proteomes" id="UP001058974">
    <property type="component" value="Chromosome 1"/>
</dbReference>
<sequence length="332" mass="37318">MGSLIAKNEDEYVKLAMKLASDIPALQNLRLSLQKLMSKYLIFDEANVNLGLESVMVSSRMIVGFGGQLRIFFNKVLQKQNELKESALMFNLPSILISAASSSSRVEALQTTFRKNRRNTRKFKLTQHIVIPSPCSLSLKDWDQDTRLGEILHPAVKHEVSSQSCKNPKKKTPTNPRTTPFSASKVRVIVRVRPFLPHEFTSSSNRVSCISLLDQDSQSQDEVAVYLKDPYTSRNECYQLDSYFDQEDDIVAQIFETEVSPMMPHISNGCNATVFAYGATGSGKTYTMQGTEEHPGLIHLAMSNIIYVCQNTGSTPTRPRENQTYAPFFSLQ</sequence>
<comment type="caution">
    <text evidence="5">The sequence shown here is derived from an EMBL/GenBank/DDBJ whole genome shotgun (WGS) entry which is preliminary data.</text>
</comment>
<dbReference type="SUPFAM" id="SSF52540">
    <property type="entry name" value="P-loop containing nucleoside triphosphate hydrolases"/>
    <property type="match status" value="1"/>
</dbReference>
<dbReference type="PANTHER" id="PTHR47969">
    <property type="entry name" value="CHROMOSOME-ASSOCIATED KINESIN KIF4A-RELATED"/>
    <property type="match status" value="1"/>
</dbReference>
<proteinExistence type="inferred from homology"/>
<dbReference type="Pfam" id="PF00225">
    <property type="entry name" value="Kinesin"/>
    <property type="match status" value="1"/>
</dbReference>
<dbReference type="PROSITE" id="PS50067">
    <property type="entry name" value="KINESIN_MOTOR_2"/>
    <property type="match status" value="1"/>
</dbReference>
<evidence type="ECO:0000256" key="2">
    <source>
        <dbReference type="PROSITE-ProRule" id="PRU00283"/>
    </source>
</evidence>
<dbReference type="GO" id="GO:0051231">
    <property type="term" value="P:spindle elongation"/>
    <property type="evidence" value="ECO:0007669"/>
    <property type="project" value="TreeGrafter"/>
</dbReference>
<gene>
    <name evidence="5" type="ORF">KIW84_010777</name>
</gene>
<dbReference type="GO" id="GO:0005875">
    <property type="term" value="C:microtubule associated complex"/>
    <property type="evidence" value="ECO:0007669"/>
    <property type="project" value="TreeGrafter"/>
</dbReference>
<keyword evidence="6" id="KW-1185">Reference proteome</keyword>
<reference evidence="5 6" key="1">
    <citation type="journal article" date="2022" name="Nat. Genet.">
        <title>Improved pea reference genome and pan-genome highlight genomic features and evolutionary characteristics.</title>
        <authorList>
            <person name="Yang T."/>
            <person name="Liu R."/>
            <person name="Luo Y."/>
            <person name="Hu S."/>
            <person name="Wang D."/>
            <person name="Wang C."/>
            <person name="Pandey M.K."/>
            <person name="Ge S."/>
            <person name="Xu Q."/>
            <person name="Li N."/>
            <person name="Li G."/>
            <person name="Huang Y."/>
            <person name="Saxena R.K."/>
            <person name="Ji Y."/>
            <person name="Li M."/>
            <person name="Yan X."/>
            <person name="He Y."/>
            <person name="Liu Y."/>
            <person name="Wang X."/>
            <person name="Xiang C."/>
            <person name="Varshney R.K."/>
            <person name="Ding H."/>
            <person name="Gao S."/>
            <person name="Zong X."/>
        </authorList>
    </citation>
    <scope>NUCLEOTIDE SEQUENCE [LARGE SCALE GENOMIC DNA]</scope>
    <source>
        <strain evidence="5 6">cv. Zhongwan 6</strain>
    </source>
</reference>
<dbReference type="GO" id="GO:0008017">
    <property type="term" value="F:microtubule binding"/>
    <property type="evidence" value="ECO:0007669"/>
    <property type="project" value="InterPro"/>
</dbReference>
<dbReference type="GO" id="GO:0005524">
    <property type="term" value="F:ATP binding"/>
    <property type="evidence" value="ECO:0007669"/>
    <property type="project" value="UniProtKB-UniRule"/>
</dbReference>
<dbReference type="Gramene" id="Psat01G0077700-T1">
    <property type="protein sequence ID" value="KAI5441429.1"/>
    <property type="gene ID" value="KIW84_010777"/>
</dbReference>
<evidence type="ECO:0000313" key="5">
    <source>
        <dbReference type="EMBL" id="KAI5441429.1"/>
    </source>
</evidence>
<comment type="similarity">
    <text evidence="2">Belongs to the TRAFAC class myosin-kinesin ATPase superfamily. Kinesin family.</text>
</comment>
<dbReference type="GO" id="GO:0007052">
    <property type="term" value="P:mitotic spindle organization"/>
    <property type="evidence" value="ECO:0007669"/>
    <property type="project" value="TreeGrafter"/>
</dbReference>
<dbReference type="SMART" id="SM00129">
    <property type="entry name" value="KISc"/>
    <property type="match status" value="1"/>
</dbReference>
<accession>A0A9D5BEA4</accession>
<dbReference type="InterPro" id="IPR036961">
    <property type="entry name" value="Kinesin_motor_dom_sf"/>
</dbReference>
<dbReference type="Gene3D" id="3.40.850.10">
    <property type="entry name" value="Kinesin motor domain"/>
    <property type="match status" value="1"/>
</dbReference>
<dbReference type="InterPro" id="IPR027640">
    <property type="entry name" value="Kinesin-like_fam"/>
</dbReference>